<feature type="transmembrane region" description="Helical" evidence="1">
    <location>
        <begin position="46"/>
        <end position="64"/>
    </location>
</feature>
<gene>
    <name evidence="2" type="ORF">PSTEL_14920</name>
</gene>
<dbReference type="KEGG" id="pste:PSTEL_14920"/>
<protein>
    <submittedName>
        <fullName evidence="2">Uncharacterized protein</fullName>
    </submittedName>
</protein>
<name>A0A089LTC5_9BACL</name>
<dbReference type="HOGENOM" id="CLU_2303151_0_0_9"/>
<keyword evidence="3" id="KW-1185">Reference proteome</keyword>
<keyword evidence="1" id="KW-0812">Transmembrane</keyword>
<evidence type="ECO:0000256" key="1">
    <source>
        <dbReference type="SAM" id="Phobius"/>
    </source>
</evidence>
<accession>A0A089LTC5</accession>
<evidence type="ECO:0000313" key="3">
    <source>
        <dbReference type="Proteomes" id="UP000029507"/>
    </source>
</evidence>
<dbReference type="STRING" id="169760.PSTEL_14920"/>
<dbReference type="Proteomes" id="UP000029507">
    <property type="component" value="Chromosome"/>
</dbReference>
<keyword evidence="1" id="KW-1133">Transmembrane helix</keyword>
<organism evidence="2 3">
    <name type="scientific">Paenibacillus stellifer</name>
    <dbReference type="NCBI Taxonomy" id="169760"/>
    <lineage>
        <taxon>Bacteria</taxon>
        <taxon>Bacillati</taxon>
        <taxon>Bacillota</taxon>
        <taxon>Bacilli</taxon>
        <taxon>Bacillales</taxon>
        <taxon>Paenibacillaceae</taxon>
        <taxon>Paenibacillus</taxon>
    </lineage>
</organism>
<feature type="transmembrane region" description="Helical" evidence="1">
    <location>
        <begin position="70"/>
        <end position="91"/>
    </location>
</feature>
<proteinExistence type="predicted"/>
<keyword evidence="1" id="KW-0472">Membrane</keyword>
<dbReference type="EMBL" id="CP009286">
    <property type="protein sequence ID" value="AIQ64177.1"/>
    <property type="molecule type" value="Genomic_DNA"/>
</dbReference>
<sequence length="100" mass="10703">MNGIRKSESIEISFISANCRSSGARFCSAGCCRSHGRRQRRHTDSFSLLSEASFAGGSIGTTAGSYAWHAWGWIGVCGTGGGLVLIAFLIWSSHLMSERS</sequence>
<evidence type="ECO:0000313" key="2">
    <source>
        <dbReference type="EMBL" id="AIQ64177.1"/>
    </source>
</evidence>
<reference evidence="2 3" key="1">
    <citation type="submission" date="2014-08" db="EMBL/GenBank/DDBJ databases">
        <title>Comparative genomics of the Paenibacillus odorifer group.</title>
        <authorList>
            <person name="den Bakker H.C."/>
            <person name="Tsai Y.-C."/>
            <person name="Martin N."/>
            <person name="Korlach J."/>
            <person name="Wiedmann M."/>
        </authorList>
    </citation>
    <scope>NUCLEOTIDE SEQUENCE [LARGE SCALE GENOMIC DNA]</scope>
    <source>
        <strain evidence="2 3">DSM 14472</strain>
    </source>
</reference>
<dbReference type="AlphaFoldDB" id="A0A089LTC5"/>
<dbReference type="RefSeq" id="WP_038696248.1">
    <property type="nucleotide sequence ID" value="NZ_CP009286.1"/>
</dbReference>